<feature type="region of interest" description="Disordered" evidence="1">
    <location>
        <begin position="1"/>
        <end position="36"/>
    </location>
</feature>
<feature type="compositionally biased region" description="Basic and acidic residues" evidence="1">
    <location>
        <begin position="11"/>
        <end position="26"/>
    </location>
</feature>
<protein>
    <submittedName>
        <fullName evidence="2">Uncharacterized protein</fullName>
    </submittedName>
</protein>
<dbReference type="Proteomes" id="UP000612282">
    <property type="component" value="Unassembled WGS sequence"/>
</dbReference>
<comment type="caution">
    <text evidence="2">The sequence shown here is derived from an EMBL/GenBank/DDBJ whole genome shotgun (WGS) entry which is preliminary data.</text>
</comment>
<evidence type="ECO:0000313" key="3">
    <source>
        <dbReference type="Proteomes" id="UP000612282"/>
    </source>
</evidence>
<evidence type="ECO:0000313" key="2">
    <source>
        <dbReference type="EMBL" id="GID58664.1"/>
    </source>
</evidence>
<keyword evidence="3" id="KW-1185">Reference proteome</keyword>
<name>A0ABQ3XJJ1_9ACTN</name>
<dbReference type="EMBL" id="BOMG01000087">
    <property type="protein sequence ID" value="GID58664.1"/>
    <property type="molecule type" value="Genomic_DNA"/>
</dbReference>
<proteinExistence type="predicted"/>
<reference evidence="2 3" key="1">
    <citation type="submission" date="2021-01" db="EMBL/GenBank/DDBJ databases">
        <title>Whole genome shotgun sequence of Actinoplanes couchii NBRC 106145.</title>
        <authorList>
            <person name="Komaki H."/>
            <person name="Tamura T."/>
        </authorList>
    </citation>
    <scope>NUCLEOTIDE SEQUENCE [LARGE SCALE GENOMIC DNA]</scope>
    <source>
        <strain evidence="2 3">NBRC 106145</strain>
    </source>
</reference>
<accession>A0ABQ3XJJ1</accession>
<sequence length="67" mass="7675">MSYPPVIEPIAAHDEGRRRAGLEPEKVSSTSSPERKCHLGFRPRMVRPMESKLFRVCGFKWCQGRMG</sequence>
<organism evidence="2 3">
    <name type="scientific">Actinoplanes couchii</name>
    <dbReference type="NCBI Taxonomy" id="403638"/>
    <lineage>
        <taxon>Bacteria</taxon>
        <taxon>Bacillati</taxon>
        <taxon>Actinomycetota</taxon>
        <taxon>Actinomycetes</taxon>
        <taxon>Micromonosporales</taxon>
        <taxon>Micromonosporaceae</taxon>
        <taxon>Actinoplanes</taxon>
    </lineage>
</organism>
<evidence type="ECO:0000256" key="1">
    <source>
        <dbReference type="SAM" id="MobiDB-lite"/>
    </source>
</evidence>
<gene>
    <name evidence="2" type="ORF">Aco03nite_070680</name>
</gene>